<keyword evidence="1" id="KW-1185">Reference proteome</keyword>
<name>A0A915CMP1_9BILA</name>
<dbReference type="Proteomes" id="UP000887574">
    <property type="component" value="Unplaced"/>
</dbReference>
<reference evidence="2" key="1">
    <citation type="submission" date="2022-11" db="UniProtKB">
        <authorList>
            <consortium name="WormBaseParasite"/>
        </authorList>
    </citation>
    <scope>IDENTIFICATION</scope>
</reference>
<accession>A0A915CMP1</accession>
<dbReference type="AlphaFoldDB" id="A0A915CMP1"/>
<protein>
    <submittedName>
        <fullName evidence="2">Secreted protein</fullName>
    </submittedName>
</protein>
<proteinExistence type="predicted"/>
<dbReference type="WBParaSite" id="jg10723">
    <property type="protein sequence ID" value="jg10723"/>
    <property type="gene ID" value="jg10723"/>
</dbReference>
<evidence type="ECO:0000313" key="1">
    <source>
        <dbReference type="Proteomes" id="UP000887574"/>
    </source>
</evidence>
<organism evidence="1 2">
    <name type="scientific">Ditylenchus dipsaci</name>
    <dbReference type="NCBI Taxonomy" id="166011"/>
    <lineage>
        <taxon>Eukaryota</taxon>
        <taxon>Metazoa</taxon>
        <taxon>Ecdysozoa</taxon>
        <taxon>Nematoda</taxon>
        <taxon>Chromadorea</taxon>
        <taxon>Rhabditida</taxon>
        <taxon>Tylenchina</taxon>
        <taxon>Tylenchomorpha</taxon>
        <taxon>Sphaerularioidea</taxon>
        <taxon>Anguinidae</taxon>
        <taxon>Anguininae</taxon>
        <taxon>Ditylenchus</taxon>
    </lineage>
</organism>
<sequence length="82" mass="8320">MASHIFILSGGATSSKGLVTPLFCAWMPPGSSNEEVGASPQVVDDCGCVCFLACFSSAATAVLLQLLSLTPTNRWVIGSGAA</sequence>
<evidence type="ECO:0000313" key="2">
    <source>
        <dbReference type="WBParaSite" id="jg10723"/>
    </source>
</evidence>